<evidence type="ECO:0000259" key="1">
    <source>
        <dbReference type="Pfam" id="PF00899"/>
    </source>
</evidence>
<dbReference type="SUPFAM" id="SSF69572">
    <property type="entry name" value="Activating enzymes of the ubiquitin-like proteins"/>
    <property type="match status" value="1"/>
</dbReference>
<dbReference type="AlphaFoldDB" id="A0A0G0LX99"/>
<feature type="domain" description="THIF-type NAD/FAD binding fold" evidence="1">
    <location>
        <begin position="16"/>
        <end position="172"/>
    </location>
</feature>
<sequence length="316" mass="34752">MQTFRTHGLLPSEALKKTVVVLGLGSVGASFVADIPYEFGMLVLVDPGKLKVENVERHPLGKSHLGWNKADAAKDFLVKEKGVPAGRIKAFSQTDKEVLPLFTNADLVVCAIDDKPSCRRVNDWCFEHSTPKHNIPAIYGGVYPLGLGGEVIAIPTPREVCYRCAERQRATKVLPPAHAGNYGLNPELLGSADSPKAIPALKASITAIVSEMVPLAWRMLFPGDDPVTPQIRFRALEGWIEVARIPRGSTELEIEVREIGIHKKLLLAENNAKITPVDPEGYHGYLIRRQPWPKLVVQWSRCPSPHGGQNVQFSDL</sequence>
<reference evidence="2 3" key="1">
    <citation type="journal article" date="2015" name="Nature">
        <title>rRNA introns, odd ribosomes, and small enigmatic genomes across a large radiation of phyla.</title>
        <authorList>
            <person name="Brown C.T."/>
            <person name="Hug L.A."/>
            <person name="Thomas B.C."/>
            <person name="Sharon I."/>
            <person name="Castelle C.J."/>
            <person name="Singh A."/>
            <person name="Wilkins M.J."/>
            <person name="Williams K.H."/>
            <person name="Banfield J.F."/>
        </authorList>
    </citation>
    <scope>NUCLEOTIDE SEQUENCE [LARGE SCALE GENOMIC DNA]</scope>
</reference>
<evidence type="ECO:0000313" key="3">
    <source>
        <dbReference type="Proteomes" id="UP000034774"/>
    </source>
</evidence>
<protein>
    <recommendedName>
        <fullName evidence="1">THIF-type NAD/FAD binding fold domain-containing protein</fullName>
    </recommendedName>
</protein>
<accession>A0A0G0LX99</accession>
<proteinExistence type="predicted"/>
<gene>
    <name evidence="2" type="ORF">UT17_C0001G0014</name>
</gene>
<dbReference type="Pfam" id="PF00899">
    <property type="entry name" value="ThiF"/>
    <property type="match status" value="1"/>
</dbReference>
<dbReference type="GO" id="GO:0008641">
    <property type="term" value="F:ubiquitin-like modifier activating enzyme activity"/>
    <property type="evidence" value="ECO:0007669"/>
    <property type="project" value="InterPro"/>
</dbReference>
<dbReference type="Proteomes" id="UP000034774">
    <property type="component" value="Unassembled WGS sequence"/>
</dbReference>
<dbReference type="EMBL" id="LBVU01000001">
    <property type="protein sequence ID" value="KKQ92635.1"/>
    <property type="molecule type" value="Genomic_DNA"/>
</dbReference>
<name>A0A0G0LX99_9BACT</name>
<organism evidence="2 3">
    <name type="scientific">Candidatus Woesebacteria bacterium GW2011_GWB1_39_10</name>
    <dbReference type="NCBI Taxonomy" id="1618572"/>
    <lineage>
        <taxon>Bacteria</taxon>
        <taxon>Candidatus Woeseibacteriota</taxon>
    </lineage>
</organism>
<dbReference type="InterPro" id="IPR000594">
    <property type="entry name" value="ThiF_NAD_FAD-bd"/>
</dbReference>
<dbReference type="Gene3D" id="3.40.50.720">
    <property type="entry name" value="NAD(P)-binding Rossmann-like Domain"/>
    <property type="match status" value="1"/>
</dbReference>
<dbReference type="InterPro" id="IPR035985">
    <property type="entry name" value="Ubiquitin-activating_enz"/>
</dbReference>
<evidence type="ECO:0000313" key="2">
    <source>
        <dbReference type="EMBL" id="KKQ92635.1"/>
    </source>
</evidence>
<comment type="caution">
    <text evidence="2">The sequence shown here is derived from an EMBL/GenBank/DDBJ whole genome shotgun (WGS) entry which is preliminary data.</text>
</comment>
<dbReference type="STRING" id="1618572.UT17_C0001G0014"/>